<dbReference type="InterPro" id="IPR011527">
    <property type="entry name" value="ABC1_TM_dom"/>
</dbReference>
<evidence type="ECO:0000256" key="9">
    <source>
        <dbReference type="SAM" id="MobiDB-lite"/>
    </source>
</evidence>
<dbReference type="InterPro" id="IPR003593">
    <property type="entry name" value="AAA+_ATPase"/>
</dbReference>
<evidence type="ECO:0000256" key="8">
    <source>
        <dbReference type="ARBA" id="ARBA00023136"/>
    </source>
</evidence>
<feature type="transmembrane region" description="Helical" evidence="10">
    <location>
        <begin position="105"/>
        <end position="124"/>
    </location>
</feature>
<dbReference type="CDD" id="cd18604">
    <property type="entry name" value="ABC_6TM_VMR1_D2_like"/>
    <property type="match status" value="1"/>
</dbReference>
<keyword evidence="6" id="KW-0067">ATP-binding</keyword>
<dbReference type="InterPro" id="IPR036640">
    <property type="entry name" value="ABC1_TM_sf"/>
</dbReference>
<dbReference type="InterPro" id="IPR050173">
    <property type="entry name" value="ABC_transporter_C-like"/>
</dbReference>
<feature type="transmembrane region" description="Helical" evidence="10">
    <location>
        <begin position="307"/>
        <end position="325"/>
    </location>
</feature>
<feature type="transmembrane region" description="Helical" evidence="10">
    <location>
        <begin position="528"/>
        <end position="551"/>
    </location>
</feature>
<feature type="domain" description="ABC transmembrane type-1" evidence="12">
    <location>
        <begin position="403"/>
        <end position="586"/>
    </location>
</feature>
<keyword evidence="5" id="KW-0547">Nucleotide-binding</keyword>
<dbReference type="InterPro" id="IPR027417">
    <property type="entry name" value="P-loop_NTPase"/>
</dbReference>
<dbReference type="PROSITE" id="PS50893">
    <property type="entry name" value="ABC_TRANSPORTER_2"/>
    <property type="match status" value="2"/>
</dbReference>
<evidence type="ECO:0000256" key="3">
    <source>
        <dbReference type="ARBA" id="ARBA00022448"/>
    </source>
</evidence>
<keyword evidence="4 10" id="KW-0812">Transmembrane</keyword>
<sequence length="1530" mass="170507">MEHSITIALATTASSTAIIAFSSGLHAIRHRKQVLSKRQDGYEEIATDLYEDEDGIATVESEARYSTYIQKGFIIFGTLVGLGSSLSIAIRSTGNWTNSGYISDWLVFVSWCFIALRVVCLAYLRDKLPFFYAICQLAGISFLLLFAQLGLDSVLYSEKTSWLDFGLVVARGVAAFIVIMSSLMVPRRPDVFYNGEKVDEMRTVSLYSRYTFTWAGRLLGMAFKSGHLEEKDLPVLDSRRRAHELQESFNQIKESPKLYYQLFLAHWKTMAIQWTLSMGVSVVTFAPHFIMFKILKLLEKRSSGIDIGYEAWAWVVFMGLIKAVEALIQSYLYWISFMGLLIPLRSQLSAIVFAKTMRKKDIKGSQKGKDAGTMDTKDNDDAASTSSKNNDKDELKNMKQGTINLLAVDSSRVAEFAAFGNIFAESFFGMVFGFSLLISIIGWKSLVAGLMVIAITTPINIIVSKKYAAAQDSLMKVRDRKMAVISEALQGIRQIKFSALEVQWEGRIRDVRNEELQTLRRVFTAETFIILVWITNPILLSAVALGAYAIINGTLSASVAFTALSIFSELEFVLSVVPELATDGIDAYVSAARIKDYLDSPEKEFKFTPSKRIAINNATIAWPADTEDKKDKFCLQDVTLDFPVGELSVISGRTGSGKSLLLAALLGEADILDGSIEMPSPPLPEERFDSTASPGNWVLPSAIAYVSQIPWIENATIRDNILFGMPYIESRYRETLLACALEKDFDMLTDGELTEIGANGINLSGGQRWRISFARAVYSRAGILILDDIFSAVDAHVGKHIFEKGLTGELMHGRTRILVTHHLRLCISEAKYTVSLANGVIEHAGSVEELKQDGALDKIIAEEDDEENPPSIEGLLNDTNGEATVKKDDKIPTPLKFVLDEDRERGAVKRDIYLEYFRSSGGIIFWIFLISFFFTQEVVLLSRGYWVKMWTSTAINDSPMVLRSSSLYHYSLQQLTTVAQEERSLFYWIGVYTGLSLFVCIIGVLKYVWIFVASLRASRILFEKMTFTIMRTPLRWLDTVPTGRILNRFSKDFETVDTKLAGDVAFLVYHSLALVGVITAGVILSGWMLIIALILLAINIFYAVYFLSGARDLKRLESNSRSPIFEFFGSSLSGVGTIRAFGKSQEYIDKMFTKIDVFGQRTFYVWLFNRWIGLRMATMGSIFAILVGAVIVAIPDVDASLAGFALSFALNYTTNVIWTIRRYANTELDMNSTERIVEYTKLAMEDSSGIAPPAAWPHEGRVEFTDLVVRYAPNLPPVLKGISFDIKPRERVGIVGRTGAGKSSMTLALFQFIRASSGSIYIDGLDISKIALQDLRSRLVIIPQDPVLFSGTVRSNLDTFDEHSDQELREALERAHLVKPATGGAETPSTLSESNTNIFESLDSNISEGGLNLSQGQRQLLCLARAIVSRPKILVLDEATSAVDMETDALIQRSIREEFTDCTTLVIAHRLQTVADYDRILVLGDGEVLEYDSPWNLLQKNGIFHDMAQQSGDFDILMGIARKSAGIEQK</sequence>
<dbReference type="PROSITE" id="PS00211">
    <property type="entry name" value="ABC_TRANSPORTER_1"/>
    <property type="match status" value="1"/>
</dbReference>
<keyword evidence="3" id="KW-0813">Transport</keyword>
<evidence type="ECO:0000256" key="1">
    <source>
        <dbReference type="ARBA" id="ARBA00004141"/>
    </source>
</evidence>
<dbReference type="InterPro" id="IPR017871">
    <property type="entry name" value="ABC_transporter-like_CS"/>
</dbReference>
<comment type="similarity">
    <text evidence="2">Belongs to the ABC transporter superfamily. ABCC family. Conjugate transporter (TC 3.A.1.208) subfamily.</text>
</comment>
<name>A0ABR3GP83_9PEZI</name>
<keyword evidence="14" id="KW-1185">Reference proteome</keyword>
<evidence type="ECO:0000313" key="13">
    <source>
        <dbReference type="EMBL" id="KAL0637542.1"/>
    </source>
</evidence>
<dbReference type="Pfam" id="PF00005">
    <property type="entry name" value="ABC_tran"/>
    <property type="match status" value="2"/>
</dbReference>
<feature type="transmembrane region" description="Helical" evidence="10">
    <location>
        <begin position="6"/>
        <end position="28"/>
    </location>
</feature>
<feature type="domain" description="ABC transporter" evidence="11">
    <location>
        <begin position="1262"/>
        <end position="1510"/>
    </location>
</feature>
<feature type="transmembrane region" description="Helical" evidence="10">
    <location>
        <begin position="985"/>
        <end position="1009"/>
    </location>
</feature>
<feature type="transmembrane region" description="Helical" evidence="10">
    <location>
        <begin position="271"/>
        <end position="295"/>
    </location>
</feature>
<dbReference type="Pfam" id="PF00664">
    <property type="entry name" value="ABC_membrane"/>
    <property type="match status" value="2"/>
</dbReference>
<dbReference type="SMART" id="SM00382">
    <property type="entry name" value="AAA"/>
    <property type="match status" value="2"/>
</dbReference>
<feature type="transmembrane region" description="Helical" evidence="10">
    <location>
        <begin position="1060"/>
        <end position="1081"/>
    </location>
</feature>
<dbReference type="PANTHER" id="PTHR24223">
    <property type="entry name" value="ATP-BINDING CASSETTE SUB-FAMILY C"/>
    <property type="match status" value="1"/>
</dbReference>
<feature type="transmembrane region" description="Helical" evidence="10">
    <location>
        <begin position="206"/>
        <end position="223"/>
    </location>
</feature>
<comment type="caution">
    <text evidence="13">The sequence shown here is derived from an EMBL/GenBank/DDBJ whole genome shotgun (WGS) entry which is preliminary data.</text>
</comment>
<feature type="domain" description="ABC transmembrane type-1" evidence="12">
    <location>
        <begin position="927"/>
        <end position="1228"/>
    </location>
</feature>
<feature type="transmembrane region" description="Helical" evidence="10">
    <location>
        <begin position="447"/>
        <end position="468"/>
    </location>
</feature>
<dbReference type="EMBL" id="JBBBZM010000033">
    <property type="protein sequence ID" value="KAL0637542.1"/>
    <property type="molecule type" value="Genomic_DNA"/>
</dbReference>
<gene>
    <name evidence="13" type="ORF">Q9L58_003431</name>
</gene>
<evidence type="ECO:0000256" key="7">
    <source>
        <dbReference type="ARBA" id="ARBA00022989"/>
    </source>
</evidence>
<feature type="transmembrane region" description="Helical" evidence="10">
    <location>
        <begin position="1176"/>
        <end position="1195"/>
    </location>
</feature>
<feature type="transmembrane region" description="Helical" evidence="10">
    <location>
        <begin position="557"/>
        <end position="577"/>
    </location>
</feature>
<evidence type="ECO:0000256" key="4">
    <source>
        <dbReference type="ARBA" id="ARBA00022692"/>
    </source>
</evidence>
<feature type="transmembrane region" description="Helical" evidence="10">
    <location>
        <begin position="73"/>
        <end position="93"/>
    </location>
</feature>
<dbReference type="Gene3D" id="1.20.1560.10">
    <property type="entry name" value="ABC transporter type 1, transmembrane domain"/>
    <property type="match status" value="2"/>
</dbReference>
<keyword evidence="7 10" id="KW-1133">Transmembrane helix</keyword>
<comment type="subcellular location">
    <subcellularLocation>
        <location evidence="1">Membrane</location>
        <topology evidence="1">Multi-pass membrane protein</topology>
    </subcellularLocation>
</comment>
<feature type="transmembrane region" description="Helical" evidence="10">
    <location>
        <begin position="163"/>
        <end position="185"/>
    </location>
</feature>
<proteinExistence type="inferred from homology"/>
<evidence type="ECO:0000256" key="5">
    <source>
        <dbReference type="ARBA" id="ARBA00022741"/>
    </source>
</evidence>
<evidence type="ECO:0000256" key="2">
    <source>
        <dbReference type="ARBA" id="ARBA00009726"/>
    </source>
</evidence>
<organism evidence="13 14">
    <name type="scientific">Discina gigas</name>
    <dbReference type="NCBI Taxonomy" id="1032678"/>
    <lineage>
        <taxon>Eukaryota</taxon>
        <taxon>Fungi</taxon>
        <taxon>Dikarya</taxon>
        <taxon>Ascomycota</taxon>
        <taxon>Pezizomycotina</taxon>
        <taxon>Pezizomycetes</taxon>
        <taxon>Pezizales</taxon>
        <taxon>Discinaceae</taxon>
        <taxon>Discina</taxon>
    </lineage>
</organism>
<accession>A0ABR3GP83</accession>
<protein>
    <submittedName>
        <fullName evidence="13">Uncharacterized protein</fullName>
    </submittedName>
</protein>
<dbReference type="SUPFAM" id="SSF90123">
    <property type="entry name" value="ABC transporter transmembrane region"/>
    <property type="match status" value="2"/>
</dbReference>
<evidence type="ECO:0000256" key="6">
    <source>
        <dbReference type="ARBA" id="ARBA00022840"/>
    </source>
</evidence>
<dbReference type="CDD" id="cd03250">
    <property type="entry name" value="ABCC_MRP_domain1"/>
    <property type="match status" value="1"/>
</dbReference>
<dbReference type="CDD" id="cd03244">
    <property type="entry name" value="ABCC_MRP_domain2"/>
    <property type="match status" value="1"/>
</dbReference>
<evidence type="ECO:0000259" key="11">
    <source>
        <dbReference type="PROSITE" id="PS50893"/>
    </source>
</evidence>
<feature type="transmembrane region" description="Helical" evidence="10">
    <location>
        <begin position="422"/>
        <end position="441"/>
    </location>
</feature>
<evidence type="ECO:0000259" key="12">
    <source>
        <dbReference type="PROSITE" id="PS50929"/>
    </source>
</evidence>
<evidence type="ECO:0000256" key="10">
    <source>
        <dbReference type="SAM" id="Phobius"/>
    </source>
</evidence>
<feature type="domain" description="ABC transporter" evidence="11">
    <location>
        <begin position="613"/>
        <end position="863"/>
    </location>
</feature>
<dbReference type="Gene3D" id="3.40.50.300">
    <property type="entry name" value="P-loop containing nucleotide triphosphate hydrolases"/>
    <property type="match status" value="2"/>
</dbReference>
<dbReference type="PROSITE" id="PS50929">
    <property type="entry name" value="ABC_TM1F"/>
    <property type="match status" value="2"/>
</dbReference>
<reference evidence="13 14" key="1">
    <citation type="submission" date="2024-02" db="EMBL/GenBank/DDBJ databases">
        <title>Discinaceae phylogenomics.</title>
        <authorList>
            <person name="Dirks A.C."/>
            <person name="James T.Y."/>
        </authorList>
    </citation>
    <scope>NUCLEOTIDE SEQUENCE [LARGE SCALE GENOMIC DNA]</scope>
    <source>
        <strain evidence="13 14">ACD0624</strain>
    </source>
</reference>
<dbReference type="SUPFAM" id="SSF52540">
    <property type="entry name" value="P-loop containing nucleoside triphosphate hydrolases"/>
    <property type="match status" value="2"/>
</dbReference>
<feature type="transmembrane region" description="Helical" evidence="10">
    <location>
        <begin position="923"/>
        <end position="946"/>
    </location>
</feature>
<dbReference type="PANTHER" id="PTHR24223:SF456">
    <property type="entry name" value="MULTIDRUG RESISTANCE-ASSOCIATED PROTEIN LETHAL(2)03659"/>
    <property type="match status" value="1"/>
</dbReference>
<feature type="transmembrane region" description="Helical" evidence="10">
    <location>
        <begin position="131"/>
        <end position="151"/>
    </location>
</feature>
<feature type="transmembrane region" description="Helical" evidence="10">
    <location>
        <begin position="1087"/>
        <end position="1107"/>
    </location>
</feature>
<feature type="compositionally biased region" description="Basic and acidic residues" evidence="9">
    <location>
        <begin position="364"/>
        <end position="380"/>
    </location>
</feature>
<feature type="region of interest" description="Disordered" evidence="9">
    <location>
        <begin position="364"/>
        <end position="394"/>
    </location>
</feature>
<feature type="transmembrane region" description="Helical" evidence="10">
    <location>
        <begin position="331"/>
        <end position="354"/>
    </location>
</feature>
<dbReference type="Proteomes" id="UP001447188">
    <property type="component" value="Unassembled WGS sequence"/>
</dbReference>
<dbReference type="CDD" id="cd18596">
    <property type="entry name" value="ABC_6TM_VMR1_D1_like"/>
    <property type="match status" value="1"/>
</dbReference>
<evidence type="ECO:0000313" key="14">
    <source>
        <dbReference type="Proteomes" id="UP001447188"/>
    </source>
</evidence>
<dbReference type="InterPro" id="IPR003439">
    <property type="entry name" value="ABC_transporter-like_ATP-bd"/>
</dbReference>
<keyword evidence="8 10" id="KW-0472">Membrane</keyword>